<dbReference type="HAMAP" id="MF_00394">
    <property type="entry name" value="NAD_Glyc3P_dehydrog"/>
    <property type="match status" value="1"/>
</dbReference>
<evidence type="ECO:0000256" key="4">
    <source>
        <dbReference type="ARBA" id="ARBA00023098"/>
    </source>
</evidence>
<dbReference type="GO" id="GO:0005975">
    <property type="term" value="P:carbohydrate metabolic process"/>
    <property type="evidence" value="ECO:0007669"/>
    <property type="project" value="InterPro"/>
</dbReference>
<dbReference type="SUPFAM" id="SSF48179">
    <property type="entry name" value="6-phosphogluconate dehydrogenase C-terminal domain-like"/>
    <property type="match status" value="1"/>
</dbReference>
<comment type="caution">
    <text evidence="7">Lacks conserved residue(s) required for the propagation of feature annotation.</text>
</comment>
<dbReference type="SUPFAM" id="SSF51735">
    <property type="entry name" value="NAD(P)-binding Rossmann-fold domains"/>
    <property type="match status" value="1"/>
</dbReference>
<evidence type="ECO:0000259" key="14">
    <source>
        <dbReference type="Pfam" id="PF07479"/>
    </source>
</evidence>
<dbReference type="PANTHER" id="PTHR11728:SF1">
    <property type="entry name" value="GLYCEROL-3-PHOSPHATE DEHYDROGENASE [NAD(+)] 2, CHLOROPLASTIC"/>
    <property type="match status" value="1"/>
</dbReference>
<comment type="function">
    <text evidence="7">Catalyzes the reduction of the glycolytic intermediate dihydroxyacetone phosphate (DHAP) to sn-glycerol 3-phosphate (G3P), the key precursor for phospholipid synthesis.</text>
</comment>
<dbReference type="GO" id="GO:0005829">
    <property type="term" value="C:cytosol"/>
    <property type="evidence" value="ECO:0007669"/>
    <property type="project" value="TreeGrafter"/>
</dbReference>
<comment type="caution">
    <text evidence="15">The sequence shown here is derived from an EMBL/GenBank/DDBJ whole genome shotgun (WGS) entry which is preliminary data.</text>
</comment>
<dbReference type="InterPro" id="IPR006109">
    <property type="entry name" value="G3P_DH_NAD-dep_C"/>
</dbReference>
<dbReference type="GO" id="GO:0141153">
    <property type="term" value="F:glycerol-3-phosphate dehydrogenase (NADP+) activity"/>
    <property type="evidence" value="ECO:0007669"/>
    <property type="project" value="RHEA"/>
</dbReference>
<keyword evidence="7" id="KW-0547">Nucleotide-binding</keyword>
<dbReference type="GO" id="GO:0141152">
    <property type="term" value="F:glycerol-3-phosphate dehydrogenase (NAD+) activity"/>
    <property type="evidence" value="ECO:0007669"/>
    <property type="project" value="RHEA"/>
</dbReference>
<keyword evidence="7" id="KW-0963">Cytoplasm</keyword>
<keyword evidence="3 7" id="KW-0560">Oxidoreductase</keyword>
<evidence type="ECO:0000256" key="6">
    <source>
        <dbReference type="ARBA" id="ARBA00023264"/>
    </source>
</evidence>
<comment type="catalytic activity">
    <reaction evidence="7">
        <text>sn-glycerol 3-phosphate + NAD(+) = dihydroxyacetone phosphate + NADH + H(+)</text>
        <dbReference type="Rhea" id="RHEA:11092"/>
        <dbReference type="ChEBI" id="CHEBI:15378"/>
        <dbReference type="ChEBI" id="CHEBI:57540"/>
        <dbReference type="ChEBI" id="CHEBI:57597"/>
        <dbReference type="ChEBI" id="CHEBI:57642"/>
        <dbReference type="ChEBI" id="CHEBI:57945"/>
        <dbReference type="EC" id="1.1.1.94"/>
    </reaction>
</comment>
<feature type="binding site" evidence="7">
    <location>
        <position position="98"/>
    </location>
    <ligand>
        <name>NADPH</name>
        <dbReference type="ChEBI" id="CHEBI:57783"/>
    </ligand>
</feature>
<dbReference type="EMBL" id="LFTY01000002">
    <property type="protein sequence ID" value="KMW57337.1"/>
    <property type="molecule type" value="Genomic_DNA"/>
</dbReference>
<feature type="domain" description="Glycerol-3-phosphate dehydrogenase NAD-dependent N-terminal" evidence="13">
    <location>
        <begin position="2"/>
        <end position="147"/>
    </location>
</feature>
<feature type="binding site" evidence="9">
    <location>
        <begin position="243"/>
        <end position="244"/>
    </location>
    <ligand>
        <name>substrate</name>
    </ligand>
</feature>
<evidence type="ECO:0000256" key="10">
    <source>
        <dbReference type="PIRSR" id="PIRSR000114-3"/>
    </source>
</evidence>
<dbReference type="InterPro" id="IPR036291">
    <property type="entry name" value="NAD(P)-bd_dom_sf"/>
</dbReference>
<evidence type="ECO:0000256" key="3">
    <source>
        <dbReference type="ARBA" id="ARBA00023002"/>
    </source>
</evidence>
<feature type="domain" description="Glycerol-3-phosphate dehydrogenase NAD-dependent C-terminal" evidence="14">
    <location>
        <begin position="168"/>
        <end position="303"/>
    </location>
</feature>
<name>A0A0J9E3Q4_9RHOB</name>
<dbReference type="UniPathway" id="UPA00940"/>
<evidence type="ECO:0000256" key="1">
    <source>
        <dbReference type="ARBA" id="ARBA00011009"/>
    </source>
</evidence>
<dbReference type="EC" id="1.1.1.94" evidence="7"/>
<dbReference type="STRING" id="1675527.AIOL_002300"/>
<feature type="binding site" evidence="7">
    <location>
        <position position="243"/>
    </location>
    <ligand>
        <name>sn-glycerol 3-phosphate</name>
        <dbReference type="ChEBI" id="CHEBI:57597"/>
    </ligand>
</feature>
<dbReference type="Gene3D" id="3.40.50.720">
    <property type="entry name" value="NAD(P)-binding Rossmann-like Domain"/>
    <property type="match status" value="1"/>
</dbReference>
<dbReference type="GO" id="GO:0046167">
    <property type="term" value="P:glycerol-3-phosphate biosynthetic process"/>
    <property type="evidence" value="ECO:0007669"/>
    <property type="project" value="UniProtKB-UniRule"/>
</dbReference>
<dbReference type="InterPro" id="IPR008927">
    <property type="entry name" value="6-PGluconate_DH-like_C_sf"/>
</dbReference>
<dbReference type="Pfam" id="PF07479">
    <property type="entry name" value="NAD_Gly3P_dh_C"/>
    <property type="match status" value="1"/>
</dbReference>
<feature type="binding site" evidence="9">
    <location>
        <position position="98"/>
    </location>
    <ligand>
        <name>substrate</name>
    </ligand>
</feature>
<feature type="binding site" evidence="7">
    <location>
        <position position="244"/>
    </location>
    <ligand>
        <name>sn-glycerol 3-phosphate</name>
        <dbReference type="ChEBI" id="CHEBI:57597"/>
    </ligand>
</feature>
<feature type="binding site" evidence="10">
    <location>
        <position position="130"/>
    </location>
    <ligand>
        <name>NAD(+)</name>
        <dbReference type="ChEBI" id="CHEBI:57540"/>
    </ligand>
</feature>
<keyword evidence="7 10" id="KW-0520">NAD</keyword>
<dbReference type="PRINTS" id="PR00077">
    <property type="entry name" value="GPDHDRGNASE"/>
</dbReference>
<dbReference type="PIRSF" id="PIRSF000114">
    <property type="entry name" value="Glycerol-3-P_dh"/>
    <property type="match status" value="1"/>
</dbReference>
<evidence type="ECO:0000313" key="15">
    <source>
        <dbReference type="EMBL" id="KMW57337.1"/>
    </source>
</evidence>
<comment type="pathway">
    <text evidence="7">Membrane lipid metabolism; glycerophospholipid metabolism.</text>
</comment>
<feature type="binding site" evidence="7">
    <location>
        <position position="10"/>
    </location>
    <ligand>
        <name>NADPH</name>
        <dbReference type="ChEBI" id="CHEBI:57783"/>
    </ligand>
</feature>
<evidence type="ECO:0000256" key="8">
    <source>
        <dbReference type="PIRSR" id="PIRSR000114-1"/>
    </source>
</evidence>
<dbReference type="PATRIC" id="fig|1675527.3.peg.2414"/>
<feature type="binding site" evidence="7">
    <location>
        <position position="130"/>
    </location>
    <ligand>
        <name>NADPH</name>
        <dbReference type="ChEBI" id="CHEBI:57783"/>
    </ligand>
</feature>
<comment type="subcellular location">
    <subcellularLocation>
        <location evidence="7">Cytoplasm</location>
    </subcellularLocation>
</comment>
<keyword evidence="2 7" id="KW-0444">Lipid biosynthesis</keyword>
<feature type="binding site" evidence="7">
    <location>
        <position position="98"/>
    </location>
    <ligand>
        <name>sn-glycerol 3-phosphate</name>
        <dbReference type="ChEBI" id="CHEBI:57597"/>
    </ligand>
</feature>
<dbReference type="InterPro" id="IPR011128">
    <property type="entry name" value="G3P_DH_NAD-dep_N"/>
</dbReference>
<evidence type="ECO:0000256" key="11">
    <source>
        <dbReference type="RuleBase" id="RU000437"/>
    </source>
</evidence>
<feature type="active site" description="Proton acceptor" evidence="7 8">
    <location>
        <position position="179"/>
    </location>
</feature>
<gene>
    <name evidence="7" type="primary">gpsA</name>
    <name evidence="15" type="ORF">AIOL_002300</name>
</gene>
<dbReference type="GO" id="GO:0008654">
    <property type="term" value="P:phospholipid biosynthetic process"/>
    <property type="evidence" value="ECO:0007669"/>
    <property type="project" value="UniProtKB-KW"/>
</dbReference>
<dbReference type="PROSITE" id="PS00957">
    <property type="entry name" value="NAD_G3PDH"/>
    <property type="match status" value="1"/>
</dbReference>
<protein>
    <recommendedName>
        <fullName evidence="7">Glycerol-3-phosphate dehydrogenase [NAD(P)+]</fullName>
        <ecNumber evidence="7">1.1.1.94</ecNumber>
    </recommendedName>
    <alternativeName>
        <fullName evidence="7">NAD(P)(+)-dependent glycerol-3-phosphate dehydrogenase</fullName>
    </alternativeName>
    <alternativeName>
        <fullName evidence="7">NAD(P)H-dependent dihydroxyacetone-phosphate reductase</fullName>
    </alternativeName>
</protein>
<comment type="catalytic activity">
    <reaction evidence="7 12">
        <text>sn-glycerol 3-phosphate + NADP(+) = dihydroxyacetone phosphate + NADPH + H(+)</text>
        <dbReference type="Rhea" id="RHEA:11096"/>
        <dbReference type="ChEBI" id="CHEBI:15378"/>
        <dbReference type="ChEBI" id="CHEBI:57597"/>
        <dbReference type="ChEBI" id="CHEBI:57642"/>
        <dbReference type="ChEBI" id="CHEBI:57783"/>
        <dbReference type="ChEBI" id="CHEBI:58349"/>
        <dbReference type="EC" id="1.1.1.94"/>
    </reaction>
</comment>
<accession>A0A0J9E3Q4</accession>
<dbReference type="PANTHER" id="PTHR11728">
    <property type="entry name" value="GLYCEROL-3-PHOSPHATE DEHYDROGENASE"/>
    <property type="match status" value="1"/>
</dbReference>
<dbReference type="Pfam" id="PF01210">
    <property type="entry name" value="NAD_Gly3P_dh_N"/>
    <property type="match status" value="1"/>
</dbReference>
<feature type="binding site" evidence="7">
    <location>
        <position position="128"/>
    </location>
    <ligand>
        <name>sn-glycerol 3-phosphate</name>
        <dbReference type="ChEBI" id="CHEBI:57597"/>
    </ligand>
</feature>
<comment type="similarity">
    <text evidence="1 7 11">Belongs to the NAD-dependent glycerol-3-phosphate dehydrogenase family.</text>
</comment>
<reference evidence="15 16" key="1">
    <citation type="submission" date="2015-06" db="EMBL/GenBank/DDBJ databases">
        <title>Draft genome sequence of an Alphaproteobacteria species associated to the Mediterranean sponge Oscarella lobularis.</title>
        <authorList>
            <person name="Jourda C."/>
            <person name="Santini S."/>
            <person name="Claverie J.-M."/>
        </authorList>
    </citation>
    <scope>NUCLEOTIDE SEQUENCE [LARGE SCALE GENOMIC DNA]</scope>
    <source>
        <strain evidence="15">IGS</strain>
    </source>
</reference>
<dbReference type="NCBIfam" id="NF000940">
    <property type="entry name" value="PRK00094.1-2"/>
    <property type="match status" value="1"/>
</dbReference>
<evidence type="ECO:0000256" key="2">
    <source>
        <dbReference type="ARBA" id="ARBA00022516"/>
    </source>
</evidence>
<dbReference type="InterPro" id="IPR013328">
    <property type="entry name" value="6PGD_dom2"/>
</dbReference>
<feature type="binding site" evidence="7">
    <location>
        <position position="242"/>
    </location>
    <ligand>
        <name>sn-glycerol 3-phosphate</name>
        <dbReference type="ChEBI" id="CHEBI:57597"/>
    </ligand>
</feature>
<keyword evidence="7" id="KW-0521">NADP</keyword>
<evidence type="ECO:0000256" key="9">
    <source>
        <dbReference type="PIRSR" id="PIRSR000114-2"/>
    </source>
</evidence>
<feature type="binding site" evidence="7">
    <location>
        <position position="243"/>
    </location>
    <ligand>
        <name>NADPH</name>
        <dbReference type="ChEBI" id="CHEBI:57783"/>
    </ligand>
</feature>
<dbReference type="Gene3D" id="1.10.1040.10">
    <property type="entry name" value="N-(1-d-carboxylethyl)-l-norvaline Dehydrogenase, domain 2"/>
    <property type="match status" value="1"/>
</dbReference>
<feature type="binding site" evidence="10">
    <location>
        <begin position="6"/>
        <end position="11"/>
    </location>
    <ligand>
        <name>NAD(+)</name>
        <dbReference type="ChEBI" id="CHEBI:57540"/>
    </ligand>
</feature>
<evidence type="ECO:0000313" key="16">
    <source>
        <dbReference type="Proteomes" id="UP000037178"/>
    </source>
</evidence>
<feature type="binding site" evidence="10">
    <location>
        <position position="243"/>
    </location>
    <ligand>
        <name>NAD(+)</name>
        <dbReference type="ChEBI" id="CHEBI:57540"/>
    </ligand>
</feature>
<feature type="binding site" evidence="7">
    <location>
        <position position="179"/>
    </location>
    <ligand>
        <name>sn-glycerol 3-phosphate</name>
        <dbReference type="ChEBI" id="CHEBI:57597"/>
    </ligand>
</feature>
<keyword evidence="16" id="KW-1185">Reference proteome</keyword>
<dbReference type="Proteomes" id="UP000037178">
    <property type="component" value="Unassembled WGS sequence"/>
</dbReference>
<feature type="binding site" evidence="7">
    <location>
        <position position="30"/>
    </location>
    <ligand>
        <name>NADPH</name>
        <dbReference type="ChEBI" id="CHEBI:57783"/>
    </ligand>
</feature>
<dbReference type="GO" id="GO:0006650">
    <property type="term" value="P:glycerophospholipid metabolic process"/>
    <property type="evidence" value="ECO:0007669"/>
    <property type="project" value="UniProtKB-UniRule"/>
</dbReference>
<organism evidence="15 16">
    <name type="scientific">Candidatus Rhodobacter oscarellae</name>
    <dbReference type="NCBI Taxonomy" id="1675527"/>
    <lineage>
        <taxon>Bacteria</taxon>
        <taxon>Pseudomonadati</taxon>
        <taxon>Pseudomonadota</taxon>
        <taxon>Alphaproteobacteria</taxon>
        <taxon>Rhodobacterales</taxon>
        <taxon>Rhodobacter group</taxon>
        <taxon>Rhodobacter</taxon>
    </lineage>
</organism>
<sequence length="314" mass="31996">MIAVLGAGAFGAALAVALARGDKQVTLWARTGAEDIARTRRVPRLPGVALPDDILVTDTLQELAADVVLLAVPAQSLEPLLITYRDDLAGKSLVACCKGINLETGEGPTGVIARCVPDARPAVLSGPSFAAEIGRGLPTALTIAATKGAQALQQALATPSLRLYRSGDPVGVEVGGALKNVIAIACGAAIGEGMGESARAALMTRGFAEMQRLGQAMGARPETLTGLSGLGDLALTCGSDLSRNFRHGQALARQDRLDPAVTVEGVATARAAASVAARLGLELPITQAVVDFCAGQAGIAETIQGLLNRPLRAE</sequence>
<evidence type="ECO:0000256" key="12">
    <source>
        <dbReference type="RuleBase" id="RU000439"/>
    </source>
</evidence>
<dbReference type="GO" id="GO:0046168">
    <property type="term" value="P:glycerol-3-phosphate catabolic process"/>
    <property type="evidence" value="ECO:0007669"/>
    <property type="project" value="InterPro"/>
</dbReference>
<evidence type="ECO:0000256" key="5">
    <source>
        <dbReference type="ARBA" id="ARBA00023209"/>
    </source>
</evidence>
<dbReference type="InterPro" id="IPR006168">
    <property type="entry name" value="G3P_DH_NAD-dep"/>
</dbReference>
<dbReference type="RefSeq" id="WP_049643074.1">
    <property type="nucleotide sequence ID" value="NZ_LFTY01000002.1"/>
</dbReference>
<feature type="binding site" evidence="7">
    <location>
        <position position="126"/>
    </location>
    <ligand>
        <name>sn-glycerol 3-phosphate</name>
        <dbReference type="ChEBI" id="CHEBI:57597"/>
    </ligand>
</feature>
<keyword evidence="6 7" id="KW-1208">Phospholipid metabolism</keyword>
<dbReference type="AlphaFoldDB" id="A0A0J9E3Q4"/>
<feature type="binding site" evidence="7">
    <location>
        <position position="264"/>
    </location>
    <ligand>
        <name>NADPH</name>
        <dbReference type="ChEBI" id="CHEBI:57783"/>
    </ligand>
</feature>
<evidence type="ECO:0000256" key="7">
    <source>
        <dbReference type="HAMAP-Rule" id="MF_00394"/>
    </source>
</evidence>
<feature type="binding site" evidence="7">
    <location>
        <position position="232"/>
    </location>
    <ligand>
        <name>sn-glycerol 3-phosphate</name>
        <dbReference type="ChEBI" id="CHEBI:57597"/>
    </ligand>
</feature>
<evidence type="ECO:0000259" key="13">
    <source>
        <dbReference type="Pfam" id="PF01210"/>
    </source>
</evidence>
<proteinExistence type="inferred from homology"/>
<dbReference type="NCBIfam" id="NF000942">
    <property type="entry name" value="PRK00094.1-4"/>
    <property type="match status" value="1"/>
</dbReference>
<keyword evidence="5 7" id="KW-0594">Phospholipid biosynthesis</keyword>
<dbReference type="GO" id="GO:0051287">
    <property type="term" value="F:NAD binding"/>
    <property type="evidence" value="ECO:0007669"/>
    <property type="project" value="InterPro"/>
</dbReference>
<keyword evidence="4 7" id="KW-0443">Lipid metabolism</keyword>